<evidence type="ECO:0000313" key="2">
    <source>
        <dbReference type="EMBL" id="OTN77071.1"/>
    </source>
</evidence>
<evidence type="ECO:0000256" key="1">
    <source>
        <dbReference type="SAM" id="MobiDB-lite"/>
    </source>
</evidence>
<name>A0A242A8L5_9ENTE</name>
<keyword evidence="3" id="KW-1185">Reference proteome</keyword>
<dbReference type="AlphaFoldDB" id="A0A242A8L5"/>
<evidence type="ECO:0008006" key="4">
    <source>
        <dbReference type="Google" id="ProtNLM"/>
    </source>
</evidence>
<dbReference type="InterPro" id="IPR057006">
    <property type="entry name" value="Phage_TAC_19"/>
</dbReference>
<comment type="caution">
    <text evidence="2">The sequence shown here is derived from an EMBL/GenBank/DDBJ whole genome shotgun (WGS) entry which is preliminary data.</text>
</comment>
<feature type="compositionally biased region" description="Basic and acidic residues" evidence="1">
    <location>
        <begin position="112"/>
        <end position="125"/>
    </location>
</feature>
<proteinExistence type="predicted"/>
<reference evidence="2 3" key="1">
    <citation type="submission" date="2017-05" db="EMBL/GenBank/DDBJ databases">
        <title>The Genome Sequence of Enterococcus sp. 8G7_MSG3316.</title>
        <authorList>
            <consortium name="The Broad Institute Genomics Platform"/>
            <consortium name="The Broad Institute Genomic Center for Infectious Diseases"/>
            <person name="Earl A."/>
            <person name="Manson A."/>
            <person name="Schwartman J."/>
            <person name="Gilmore M."/>
            <person name="Abouelleil A."/>
            <person name="Cao P."/>
            <person name="Chapman S."/>
            <person name="Cusick C."/>
            <person name="Shea T."/>
            <person name="Young S."/>
            <person name="Neafsey D."/>
            <person name="Nusbaum C."/>
            <person name="Birren B."/>
        </authorList>
    </citation>
    <scope>NUCLEOTIDE SEQUENCE [LARGE SCALE GENOMIC DNA]</scope>
    <source>
        <strain evidence="2 3">8G7_MSG3316</strain>
    </source>
</reference>
<protein>
    <recommendedName>
        <fullName evidence="4">Phage protein</fullName>
    </recommendedName>
</protein>
<gene>
    <name evidence="2" type="ORF">A5886_002151</name>
</gene>
<sequence length="125" mass="14161">MSEIGKEIRLDLMINGTRKTFTQSHVPYSKALDYTDGEAKLFKKDEEGNDVAPPARVLTEFRAEFVAGLFDDKDLTGTVLLDGIDAWDRDLIMEIIMYRVLGYEKDVEESDPTDKKDPKGKKDGK</sequence>
<dbReference type="Pfam" id="PF23857">
    <property type="entry name" value="Phage_TAC_19"/>
    <property type="match status" value="1"/>
</dbReference>
<dbReference type="NCBIfam" id="NF047360">
    <property type="entry name" value="tail_chap_PVL"/>
    <property type="match status" value="1"/>
</dbReference>
<dbReference type="EMBL" id="NGKU01000001">
    <property type="protein sequence ID" value="OTN77071.1"/>
    <property type="molecule type" value="Genomic_DNA"/>
</dbReference>
<evidence type="ECO:0000313" key="3">
    <source>
        <dbReference type="Proteomes" id="UP000195043"/>
    </source>
</evidence>
<feature type="region of interest" description="Disordered" evidence="1">
    <location>
        <begin position="106"/>
        <end position="125"/>
    </location>
</feature>
<dbReference type="STRING" id="1834191.A5886_002151"/>
<dbReference type="Proteomes" id="UP000195043">
    <property type="component" value="Unassembled WGS sequence"/>
</dbReference>
<organism evidence="2 3">
    <name type="scientific">Candidatus Enterococcus testudinis</name>
    <dbReference type="NCBI Taxonomy" id="1834191"/>
    <lineage>
        <taxon>Bacteria</taxon>
        <taxon>Bacillati</taxon>
        <taxon>Bacillota</taxon>
        <taxon>Bacilli</taxon>
        <taxon>Lactobacillales</taxon>
        <taxon>Enterococcaceae</taxon>
        <taxon>Enterococcus</taxon>
    </lineage>
</organism>
<dbReference type="OrthoDB" id="2195188at2"/>
<dbReference type="RefSeq" id="WP_086275140.1">
    <property type="nucleotide sequence ID" value="NZ_NGKU01000001.1"/>
</dbReference>
<accession>A0A242A8L5</accession>